<gene>
    <name evidence="2" type="ORF">BGZ96_001624</name>
</gene>
<evidence type="ECO:0000313" key="2">
    <source>
        <dbReference type="EMBL" id="KAG0294183.1"/>
    </source>
</evidence>
<reference evidence="2 3" key="1">
    <citation type="journal article" date="2020" name="Fungal Divers.">
        <title>Resolving the Mortierellaceae phylogeny through synthesis of multi-gene phylogenetics and phylogenomics.</title>
        <authorList>
            <person name="Vandepol N."/>
            <person name="Liber J."/>
            <person name="Desiro A."/>
            <person name="Na H."/>
            <person name="Kennedy M."/>
            <person name="Barry K."/>
            <person name="Grigoriev I.V."/>
            <person name="Miller A.N."/>
            <person name="O'Donnell K."/>
            <person name="Stajich J.E."/>
            <person name="Bonito G."/>
        </authorList>
    </citation>
    <scope>NUCLEOTIDE SEQUENCE [LARGE SCALE GENOMIC DNA]</scope>
    <source>
        <strain evidence="2 3">AD045</strain>
    </source>
</reference>
<evidence type="ECO:0000313" key="3">
    <source>
        <dbReference type="Proteomes" id="UP001194696"/>
    </source>
</evidence>
<accession>A0ABQ7KAP4</accession>
<evidence type="ECO:0000256" key="1">
    <source>
        <dbReference type="SAM" id="Phobius"/>
    </source>
</evidence>
<feature type="transmembrane region" description="Helical" evidence="1">
    <location>
        <begin position="54"/>
        <end position="76"/>
    </location>
</feature>
<feature type="non-terminal residue" evidence="2">
    <location>
        <position position="1"/>
    </location>
</feature>
<dbReference type="EMBL" id="JAAAIM010000128">
    <property type="protein sequence ID" value="KAG0294183.1"/>
    <property type="molecule type" value="Genomic_DNA"/>
</dbReference>
<proteinExistence type="predicted"/>
<evidence type="ECO:0008006" key="4">
    <source>
        <dbReference type="Google" id="ProtNLM"/>
    </source>
</evidence>
<keyword evidence="3" id="KW-1185">Reference proteome</keyword>
<organism evidence="2 3">
    <name type="scientific">Linnemannia gamsii</name>
    <dbReference type="NCBI Taxonomy" id="64522"/>
    <lineage>
        <taxon>Eukaryota</taxon>
        <taxon>Fungi</taxon>
        <taxon>Fungi incertae sedis</taxon>
        <taxon>Mucoromycota</taxon>
        <taxon>Mortierellomycotina</taxon>
        <taxon>Mortierellomycetes</taxon>
        <taxon>Mortierellales</taxon>
        <taxon>Mortierellaceae</taxon>
        <taxon>Linnemannia</taxon>
    </lineage>
</organism>
<sequence length="86" mass="9733">PSFAITKVLNSSSVAAAYLASLGQNYIMDWERSTLYIDYDTVEIIKGYEIPTGLFYSMIGVMVVCFLFCAATECFVEGLYKRSLFW</sequence>
<dbReference type="Proteomes" id="UP001194696">
    <property type="component" value="Unassembled WGS sequence"/>
</dbReference>
<keyword evidence="1" id="KW-1133">Transmembrane helix</keyword>
<keyword evidence="1" id="KW-0472">Membrane</keyword>
<keyword evidence="1" id="KW-0812">Transmembrane</keyword>
<name>A0ABQ7KAP4_9FUNG</name>
<protein>
    <recommendedName>
        <fullName evidence="4">NADH dehydrogenase subunit 6</fullName>
    </recommendedName>
</protein>
<comment type="caution">
    <text evidence="2">The sequence shown here is derived from an EMBL/GenBank/DDBJ whole genome shotgun (WGS) entry which is preliminary data.</text>
</comment>